<dbReference type="PANTHER" id="PTHR35046">
    <property type="entry name" value="ZINC KNUCKLE (CCHC-TYPE) FAMILY PROTEIN"/>
    <property type="match status" value="1"/>
</dbReference>
<keyword evidence="3" id="KW-1185">Reference proteome</keyword>
<dbReference type="GeneID" id="140005563"/>
<reference evidence="4 5" key="1">
    <citation type="submission" date="2025-05" db="UniProtKB">
        <authorList>
            <consortium name="RefSeq"/>
        </authorList>
    </citation>
    <scope>IDENTIFICATION</scope>
    <source>
        <tissue evidence="4 5">Leaves</tissue>
    </source>
</reference>
<sequence length="627" mass="71803">MLLLENGEVVTDEEDSYKGVPSLGEKDADSSEEIPTNEQLDLVVQKVLTAQVKEENGQQRENIFYTRCHIKGKLNDSGDVRVTKQVEILFRIGRYEDKVLYDVVPMQATHVLLGRPWQYDERTSHDGFTNKYTFMHDNRKVTLVPLTPKQVHEDQVRLQQEHEEQRKLKGAEKSEGKLALNGSALEKRTERKQSMLAKARDVKKALLSYQHLLMIEFEDMFPEEIPDGLPPIRGIEHQINLIPGSPLPNKAPYRMSPEETKELQRQVDELLKKGWVHESLSPCAVPIILASKKDGSSRMCVDCRAINSITVKYRHHIPRLDDMLDELNGAYKTGKINVVADALSRRYSLLTLLNTKLLGFETIKELYAKDPDFSECYAQCLQSRLDHFFMHEGTLLLAKDEKRCGTCVVGRCIVCHKAKSKTQPFGLYTPLPVPTTPWIDISMNFVLELPRSRKGHYSIFVVVDRFPKMAHFIACHKTDDASYIADLFFRGIVRLHGMPRTIVSDRDVKFLSYFWKTLWGKLGTKLLFSTSSHPQTDSQTEVVNRTLSTLLRAIIKKNIKSWEECLPHVEFAYNRTVHSATRFSPFEVVYGFNPLTSLDLSPSPLSECVNLDEKKRADFVKALHEKV</sequence>
<dbReference type="RefSeq" id="XP_071902676.1">
    <property type="nucleotide sequence ID" value="XM_072046575.1"/>
</dbReference>
<dbReference type="SUPFAM" id="SSF53098">
    <property type="entry name" value="Ribonuclease H-like"/>
    <property type="match status" value="1"/>
</dbReference>
<evidence type="ECO:0000313" key="8">
    <source>
        <dbReference type="RefSeq" id="XP_071902676.1"/>
    </source>
</evidence>
<dbReference type="InterPro" id="IPR001584">
    <property type="entry name" value="Integrase_cat-core"/>
</dbReference>
<dbReference type="InterPro" id="IPR036397">
    <property type="entry name" value="RNaseH_sf"/>
</dbReference>
<evidence type="ECO:0000256" key="1">
    <source>
        <dbReference type="SAM" id="MobiDB-lite"/>
    </source>
</evidence>
<dbReference type="Gene3D" id="3.10.10.10">
    <property type="entry name" value="HIV Type 1 Reverse Transcriptase, subunit A, domain 1"/>
    <property type="match status" value="1"/>
</dbReference>
<feature type="domain" description="Integrase catalytic" evidence="2">
    <location>
        <begin position="433"/>
        <end position="593"/>
    </location>
</feature>
<feature type="region of interest" description="Disordered" evidence="1">
    <location>
        <begin position="158"/>
        <end position="186"/>
    </location>
</feature>
<dbReference type="RefSeq" id="XP_071902677.1">
    <property type="nucleotide sequence ID" value="XM_072046576.1"/>
</dbReference>
<dbReference type="InterPro" id="IPR043128">
    <property type="entry name" value="Rev_trsase/Diguanyl_cyclase"/>
</dbReference>
<evidence type="ECO:0000313" key="10">
    <source>
        <dbReference type="RefSeq" id="XP_071902678.1"/>
    </source>
</evidence>
<dbReference type="RefSeq" id="XP_071902678.1">
    <property type="nucleotide sequence ID" value="XM_072046577.1"/>
</dbReference>
<dbReference type="Gene3D" id="3.30.420.10">
    <property type="entry name" value="Ribonuclease H-like superfamily/Ribonuclease H"/>
    <property type="match status" value="1"/>
</dbReference>
<evidence type="ECO:0000313" key="9">
    <source>
        <dbReference type="RefSeq" id="XP_071902677.1"/>
    </source>
</evidence>
<dbReference type="RefSeq" id="XP_071902674.1">
    <property type="nucleotide sequence ID" value="XM_072046573.1"/>
</dbReference>
<name>A0ABM4U5V2_COFAR</name>
<feature type="region of interest" description="Disordered" evidence="1">
    <location>
        <begin position="12"/>
        <end position="36"/>
    </location>
</feature>
<dbReference type="RefSeq" id="XP_071902673.1">
    <property type="nucleotide sequence ID" value="XM_072046572.1"/>
</dbReference>
<evidence type="ECO:0000259" key="2">
    <source>
        <dbReference type="PROSITE" id="PS50994"/>
    </source>
</evidence>
<feature type="compositionally biased region" description="Basic and acidic residues" evidence="1">
    <location>
        <begin position="158"/>
        <end position="176"/>
    </location>
</feature>
<evidence type="ECO:0000313" key="3">
    <source>
        <dbReference type="Proteomes" id="UP001652660"/>
    </source>
</evidence>
<gene>
    <name evidence="4" type="primary">LOC140005563</name>
    <name evidence="6" type="synonym">LOC113720160</name>
    <name evidence="5" type="synonym">LOC140005564</name>
    <name evidence="7" type="synonym">LOC140005565</name>
    <name evidence="8" type="synonym">LOC140005566</name>
    <name evidence="9" type="synonym">LOC140005567</name>
    <name evidence="10" type="synonym">LOC140005568</name>
</gene>
<dbReference type="InterPro" id="IPR043502">
    <property type="entry name" value="DNA/RNA_pol_sf"/>
</dbReference>
<accession>A0ABM4U5V2</accession>
<dbReference type="PROSITE" id="PS50994">
    <property type="entry name" value="INTEGRASE"/>
    <property type="match status" value="1"/>
</dbReference>
<dbReference type="SUPFAM" id="SSF56672">
    <property type="entry name" value="DNA/RNA polymerases"/>
    <property type="match status" value="1"/>
</dbReference>
<evidence type="ECO:0000313" key="5">
    <source>
        <dbReference type="RefSeq" id="XP_071902673.1"/>
    </source>
</evidence>
<evidence type="ECO:0000313" key="4">
    <source>
        <dbReference type="RefSeq" id="XP_071902672.1"/>
    </source>
</evidence>
<evidence type="ECO:0000313" key="7">
    <source>
        <dbReference type="RefSeq" id="XP_071902675.1"/>
    </source>
</evidence>
<dbReference type="Proteomes" id="UP001652660">
    <property type="component" value="Chromosome 4e"/>
</dbReference>
<dbReference type="Gene3D" id="3.30.70.270">
    <property type="match status" value="1"/>
</dbReference>
<organism evidence="3 4">
    <name type="scientific">Coffea arabica</name>
    <name type="common">Arabian coffee</name>
    <dbReference type="NCBI Taxonomy" id="13443"/>
    <lineage>
        <taxon>Eukaryota</taxon>
        <taxon>Viridiplantae</taxon>
        <taxon>Streptophyta</taxon>
        <taxon>Embryophyta</taxon>
        <taxon>Tracheophyta</taxon>
        <taxon>Spermatophyta</taxon>
        <taxon>Magnoliopsida</taxon>
        <taxon>eudicotyledons</taxon>
        <taxon>Gunneridae</taxon>
        <taxon>Pentapetalae</taxon>
        <taxon>asterids</taxon>
        <taxon>lamiids</taxon>
        <taxon>Gentianales</taxon>
        <taxon>Rubiaceae</taxon>
        <taxon>Ixoroideae</taxon>
        <taxon>Gardenieae complex</taxon>
        <taxon>Bertiereae - Coffeeae clade</taxon>
        <taxon>Coffeeae</taxon>
        <taxon>Coffea</taxon>
    </lineage>
</organism>
<proteinExistence type="predicted"/>
<dbReference type="RefSeq" id="XP_071902672.1">
    <property type="nucleotide sequence ID" value="XM_072046571.1"/>
</dbReference>
<evidence type="ECO:0000313" key="6">
    <source>
        <dbReference type="RefSeq" id="XP_071902674.1"/>
    </source>
</evidence>
<dbReference type="InterPro" id="IPR012337">
    <property type="entry name" value="RNaseH-like_sf"/>
</dbReference>
<dbReference type="RefSeq" id="XP_071902675.1">
    <property type="nucleotide sequence ID" value="XM_072046574.1"/>
</dbReference>
<protein>
    <recommendedName>
        <fullName evidence="2">Integrase catalytic domain-containing protein</fullName>
    </recommendedName>
</protein>
<dbReference type="PANTHER" id="PTHR35046:SF9">
    <property type="entry name" value="RNA-DIRECTED DNA POLYMERASE"/>
    <property type="match status" value="1"/>
</dbReference>